<keyword evidence="6 7" id="KW-0472">Membrane</keyword>
<evidence type="ECO:0000259" key="8">
    <source>
        <dbReference type="PROSITE" id="PS50850"/>
    </source>
</evidence>
<feature type="transmembrane region" description="Helical" evidence="7">
    <location>
        <begin position="156"/>
        <end position="174"/>
    </location>
</feature>
<keyword evidence="10" id="KW-1185">Reference proteome</keyword>
<dbReference type="GO" id="GO:0016020">
    <property type="term" value="C:membrane"/>
    <property type="evidence" value="ECO:0007669"/>
    <property type="project" value="UniProtKB-SubCell"/>
</dbReference>
<evidence type="ECO:0000256" key="2">
    <source>
        <dbReference type="ARBA" id="ARBA00008335"/>
    </source>
</evidence>
<dbReference type="FunFam" id="1.20.1250.20:FF:000013">
    <property type="entry name" value="MFS general substrate transporter"/>
    <property type="match status" value="1"/>
</dbReference>
<evidence type="ECO:0000256" key="3">
    <source>
        <dbReference type="ARBA" id="ARBA00022448"/>
    </source>
</evidence>
<evidence type="ECO:0000256" key="7">
    <source>
        <dbReference type="SAM" id="Phobius"/>
    </source>
</evidence>
<dbReference type="InterPro" id="IPR020846">
    <property type="entry name" value="MFS_dom"/>
</dbReference>
<keyword evidence="5 7" id="KW-1133">Transmembrane helix</keyword>
<organism evidence="9 10">
    <name type="scientific">Aspergillus sclerotialis</name>
    <dbReference type="NCBI Taxonomy" id="2070753"/>
    <lineage>
        <taxon>Eukaryota</taxon>
        <taxon>Fungi</taxon>
        <taxon>Dikarya</taxon>
        <taxon>Ascomycota</taxon>
        <taxon>Pezizomycotina</taxon>
        <taxon>Eurotiomycetes</taxon>
        <taxon>Eurotiomycetidae</taxon>
        <taxon>Eurotiales</taxon>
        <taxon>Aspergillaceae</taxon>
        <taxon>Aspergillus</taxon>
        <taxon>Aspergillus subgen. Polypaecilum</taxon>
    </lineage>
</organism>
<dbReference type="GO" id="GO:0022857">
    <property type="term" value="F:transmembrane transporter activity"/>
    <property type="evidence" value="ECO:0007669"/>
    <property type="project" value="InterPro"/>
</dbReference>
<evidence type="ECO:0000256" key="6">
    <source>
        <dbReference type="ARBA" id="ARBA00023136"/>
    </source>
</evidence>
<dbReference type="PANTHER" id="PTHR43791:SF38">
    <property type="entry name" value="MAJOR FACILITATOR SUPERFAMILY (MFS) PROFILE DOMAIN-CONTAINING PROTEIN"/>
    <property type="match status" value="1"/>
</dbReference>
<protein>
    <submittedName>
        <fullName evidence="9">Major Facilitator Superfamily</fullName>
    </submittedName>
</protein>
<dbReference type="AlphaFoldDB" id="A0A3A2ZYE7"/>
<comment type="similarity">
    <text evidence="2">Belongs to the major facilitator superfamily.</text>
</comment>
<dbReference type="Gene3D" id="1.20.1250.20">
    <property type="entry name" value="MFS general substrate transporter like domains"/>
    <property type="match status" value="1"/>
</dbReference>
<evidence type="ECO:0000256" key="1">
    <source>
        <dbReference type="ARBA" id="ARBA00004141"/>
    </source>
</evidence>
<evidence type="ECO:0000313" key="9">
    <source>
        <dbReference type="EMBL" id="RJE26397.1"/>
    </source>
</evidence>
<dbReference type="PANTHER" id="PTHR43791">
    <property type="entry name" value="PERMEASE-RELATED"/>
    <property type="match status" value="1"/>
</dbReference>
<gene>
    <name evidence="9" type="ORF">PHISCL_01284</name>
</gene>
<dbReference type="OrthoDB" id="2962993at2759"/>
<dbReference type="Pfam" id="PF07690">
    <property type="entry name" value="MFS_1"/>
    <property type="match status" value="1"/>
</dbReference>
<comment type="subcellular location">
    <subcellularLocation>
        <location evidence="1">Membrane</location>
        <topology evidence="1">Multi-pass membrane protein</topology>
    </subcellularLocation>
</comment>
<proteinExistence type="inferred from homology"/>
<keyword evidence="3" id="KW-0813">Transport</keyword>
<reference evidence="10" key="1">
    <citation type="submission" date="2017-02" db="EMBL/GenBank/DDBJ databases">
        <authorList>
            <person name="Tafer H."/>
            <person name="Lopandic K."/>
        </authorList>
    </citation>
    <scope>NUCLEOTIDE SEQUENCE [LARGE SCALE GENOMIC DNA]</scope>
    <source>
        <strain evidence="10">CBS 366.77</strain>
    </source>
</reference>
<accession>A0A3A2ZYE7</accession>
<feature type="transmembrane region" description="Helical" evidence="7">
    <location>
        <begin position="49"/>
        <end position="70"/>
    </location>
</feature>
<sequence length="319" mass="35012">MSAWYKKSEIGKRFSLFFTALCFAGAASGLVSGAVISGLEGARGIRGWRWLFIVEGAGTVFSGFVAKFILLDYPQNTKKITPEERELAIVRLIHDRKTTTAMAGKKLSPLQAVRAAVGDFRTYLFMILYMLDNGSTTISYFIPTVLKSMGYQGTDVQWMTVPIWSVGVVFLLVMPQVADRTGDRRWNITAGTAMSFVSALVCYKVKKDAVRYVFMCFYISGLYYTLPLILTWGSETMPLPAEKRAVVIAIANSVGNLSAVYGSHLWPSSDAPDYSTGFIAVACFTGVCSVLAAIGPFLCRILPKFPTKEELEVADGQVI</sequence>
<feature type="domain" description="Major facilitator superfamily (MFS) profile" evidence="8">
    <location>
        <begin position="1"/>
        <end position="304"/>
    </location>
</feature>
<dbReference type="PROSITE" id="PS50850">
    <property type="entry name" value="MFS"/>
    <property type="match status" value="1"/>
</dbReference>
<feature type="transmembrane region" description="Helical" evidence="7">
    <location>
        <begin position="278"/>
        <end position="299"/>
    </location>
</feature>
<evidence type="ECO:0000256" key="4">
    <source>
        <dbReference type="ARBA" id="ARBA00022692"/>
    </source>
</evidence>
<dbReference type="InterPro" id="IPR011701">
    <property type="entry name" value="MFS"/>
</dbReference>
<dbReference type="EMBL" id="MVGC01000023">
    <property type="protein sequence ID" value="RJE26397.1"/>
    <property type="molecule type" value="Genomic_DNA"/>
</dbReference>
<dbReference type="InterPro" id="IPR036259">
    <property type="entry name" value="MFS_trans_sf"/>
</dbReference>
<comment type="caution">
    <text evidence="9">The sequence shown here is derived from an EMBL/GenBank/DDBJ whole genome shotgun (WGS) entry which is preliminary data.</text>
</comment>
<name>A0A3A2ZYE7_9EURO</name>
<keyword evidence="4 7" id="KW-0812">Transmembrane</keyword>
<dbReference type="STRING" id="2070753.A0A3A2ZYE7"/>
<evidence type="ECO:0000313" key="10">
    <source>
        <dbReference type="Proteomes" id="UP000266188"/>
    </source>
</evidence>
<evidence type="ECO:0000256" key="5">
    <source>
        <dbReference type="ARBA" id="ARBA00022989"/>
    </source>
</evidence>
<dbReference type="Proteomes" id="UP000266188">
    <property type="component" value="Unassembled WGS sequence"/>
</dbReference>
<dbReference type="SUPFAM" id="SSF103473">
    <property type="entry name" value="MFS general substrate transporter"/>
    <property type="match status" value="1"/>
</dbReference>
<feature type="transmembrane region" description="Helical" evidence="7">
    <location>
        <begin position="212"/>
        <end position="233"/>
    </location>
</feature>